<comment type="similarity">
    <text evidence="2">Belongs to the phytoene/squalene synthase family.</text>
</comment>
<dbReference type="PROSITE" id="PS01045">
    <property type="entry name" value="SQUALEN_PHYTOEN_SYN_2"/>
    <property type="match status" value="1"/>
</dbReference>
<dbReference type="OrthoDB" id="9807580at2"/>
<dbReference type="FunFam" id="1.10.600.10:FF:000020">
    <property type="entry name" value="Phytoene synthase"/>
    <property type="match status" value="1"/>
</dbReference>
<dbReference type="GeneID" id="90767974"/>
<dbReference type="GO" id="GO:0016117">
    <property type="term" value="P:carotenoid biosynthetic process"/>
    <property type="evidence" value="ECO:0007669"/>
    <property type="project" value="UniProtKB-KW"/>
</dbReference>
<dbReference type="KEGG" id="rpod:E0E05_11760"/>
<sequence length="350" mass="38245">MPHNARKAPLLSAHDRRLCHESIRAGSKSFHAASRLLPRDVRLGARALYAFCRSSDDLVDDAGNDGRASERLGERLERIYAGRPIDLVCDRAFAAVAQAYHIPIEVPLALVEGFEWDEAGRDYDTLGDLKAYAARVASTVGVMMTMVMGCRDRAVLARAADLGLAMQLTNIARDVGEDARRGRIYLPREWLAAEGIDPDALVAAPRFSPALGRVVARLLTEADRLYDRALTGVAGLPVDCRPAIRSAAFVYREIGREIRKAGLNSVDTRAVTTGRRKGELIAVATLTPFPLRAPMDDPADPSTAFLVDVAAAHEPVAPRSMDAKLGRMLELMDEARRRQQQMHMAARQGG</sequence>
<protein>
    <submittedName>
        <fullName evidence="6">Phytoene/squalene synthase family protein</fullName>
    </submittedName>
</protein>
<proteinExistence type="inferred from homology"/>
<evidence type="ECO:0000256" key="3">
    <source>
        <dbReference type="ARBA" id="ARBA00022679"/>
    </source>
</evidence>
<keyword evidence="3" id="KW-0808">Transferase</keyword>
<dbReference type="Gene3D" id="1.10.600.10">
    <property type="entry name" value="Farnesyl Diphosphate Synthase"/>
    <property type="match status" value="1"/>
</dbReference>
<evidence type="ECO:0000256" key="2">
    <source>
        <dbReference type="ARBA" id="ARBA00006251"/>
    </source>
</evidence>
<evidence type="ECO:0000256" key="5">
    <source>
        <dbReference type="ARBA" id="ARBA00053028"/>
    </source>
</evidence>
<dbReference type="SFLD" id="SFLDS00005">
    <property type="entry name" value="Isoprenoid_Synthase_Type_I"/>
    <property type="match status" value="1"/>
</dbReference>
<dbReference type="CDD" id="cd00683">
    <property type="entry name" value="Trans_IPPS_HH"/>
    <property type="match status" value="1"/>
</dbReference>
<dbReference type="PROSITE" id="PS01044">
    <property type="entry name" value="SQUALEN_PHYTOEN_SYN_1"/>
    <property type="match status" value="1"/>
</dbReference>
<reference evidence="6 7" key="1">
    <citation type="journal article" date="2017" name="Int. J. Syst. Evol. Microbiol.">
        <title>Roseitalea porphyridii gen. nov., sp. nov., isolated from a red alga, and reclassification of Hoeflea suaedae Chung et al. 2013 as Pseudohoeflea suaedae gen. nov., comb. nov.</title>
        <authorList>
            <person name="Hyeon J.W."/>
            <person name="Jeong S.E."/>
            <person name="Baek K."/>
            <person name="Jeon C.O."/>
        </authorList>
    </citation>
    <scope>NUCLEOTIDE SEQUENCE [LARGE SCALE GENOMIC DNA]</scope>
    <source>
        <strain evidence="6 7">MA7-20</strain>
    </source>
</reference>
<keyword evidence="7" id="KW-1185">Reference proteome</keyword>
<gene>
    <name evidence="6" type="ORF">E0E05_11760</name>
</gene>
<comment type="cofactor">
    <cofactor evidence="5">
        <name>ATP</name>
        <dbReference type="ChEBI" id="CHEBI:30616"/>
    </cofactor>
</comment>
<dbReference type="EMBL" id="CP036532">
    <property type="protein sequence ID" value="QBK31215.1"/>
    <property type="molecule type" value="Genomic_DNA"/>
</dbReference>
<dbReference type="InterPro" id="IPR019845">
    <property type="entry name" value="Squalene/phytoene_synthase_CS"/>
</dbReference>
<dbReference type="GO" id="GO:0051996">
    <property type="term" value="F:squalene synthase [NAD(P)H] activity"/>
    <property type="evidence" value="ECO:0007669"/>
    <property type="project" value="InterPro"/>
</dbReference>
<accession>A0A4P6V222</accession>
<dbReference type="InterPro" id="IPR008949">
    <property type="entry name" value="Isoprenoid_synthase_dom_sf"/>
</dbReference>
<evidence type="ECO:0000313" key="7">
    <source>
        <dbReference type="Proteomes" id="UP000293719"/>
    </source>
</evidence>
<evidence type="ECO:0000313" key="6">
    <source>
        <dbReference type="EMBL" id="QBK31215.1"/>
    </source>
</evidence>
<dbReference type="RefSeq" id="WP_131616890.1">
    <property type="nucleotide sequence ID" value="NZ_CP036532.1"/>
</dbReference>
<dbReference type="GO" id="GO:0004311">
    <property type="term" value="F:geranylgeranyl diphosphate synthase activity"/>
    <property type="evidence" value="ECO:0007669"/>
    <property type="project" value="InterPro"/>
</dbReference>
<evidence type="ECO:0000256" key="4">
    <source>
        <dbReference type="ARBA" id="ARBA00022746"/>
    </source>
</evidence>
<dbReference type="PANTHER" id="PTHR31480">
    <property type="entry name" value="BIFUNCTIONAL LYCOPENE CYCLASE/PHYTOENE SYNTHASE"/>
    <property type="match status" value="1"/>
</dbReference>
<dbReference type="InterPro" id="IPR033904">
    <property type="entry name" value="Trans_IPPS_HH"/>
</dbReference>
<organism evidence="6 7">
    <name type="scientific">Roseitalea porphyridii</name>
    <dbReference type="NCBI Taxonomy" id="1852022"/>
    <lineage>
        <taxon>Bacteria</taxon>
        <taxon>Pseudomonadati</taxon>
        <taxon>Pseudomonadota</taxon>
        <taxon>Alphaproteobacteria</taxon>
        <taxon>Hyphomicrobiales</taxon>
        <taxon>Ahrensiaceae</taxon>
        <taxon>Roseitalea</taxon>
    </lineage>
</organism>
<dbReference type="InterPro" id="IPR044843">
    <property type="entry name" value="Trans_IPPS_bact-type"/>
</dbReference>
<dbReference type="SFLD" id="SFLDG01212">
    <property type="entry name" value="Phytoene_synthase_like"/>
    <property type="match status" value="1"/>
</dbReference>
<keyword evidence="4" id="KW-0125">Carotenoid biosynthesis</keyword>
<name>A0A4P6V222_9HYPH</name>
<comment type="pathway">
    <text evidence="1">Carotenoid biosynthesis; phytoene biosynthesis.</text>
</comment>
<evidence type="ECO:0000256" key="1">
    <source>
        <dbReference type="ARBA" id="ARBA00004684"/>
    </source>
</evidence>
<dbReference type="Pfam" id="PF00494">
    <property type="entry name" value="SQS_PSY"/>
    <property type="match status" value="1"/>
</dbReference>
<dbReference type="Proteomes" id="UP000293719">
    <property type="component" value="Chromosome"/>
</dbReference>
<dbReference type="InterPro" id="IPR002060">
    <property type="entry name" value="Squ/phyt_synthse"/>
</dbReference>
<dbReference type="SFLD" id="SFLDG01018">
    <property type="entry name" value="Squalene/Phytoene_Synthase_Lik"/>
    <property type="match status" value="1"/>
</dbReference>
<dbReference type="SUPFAM" id="SSF48576">
    <property type="entry name" value="Terpenoid synthases"/>
    <property type="match status" value="1"/>
</dbReference>
<dbReference type="AlphaFoldDB" id="A0A4P6V222"/>